<dbReference type="CDD" id="cd18093">
    <property type="entry name" value="SpoU-like_TrmJ"/>
    <property type="match status" value="1"/>
</dbReference>
<proteinExistence type="inferred from homology"/>
<evidence type="ECO:0000256" key="1">
    <source>
        <dbReference type="ARBA" id="ARBA00007228"/>
    </source>
</evidence>
<evidence type="ECO:0000256" key="2">
    <source>
        <dbReference type="ARBA" id="ARBA00022603"/>
    </source>
</evidence>
<evidence type="ECO:0000256" key="3">
    <source>
        <dbReference type="ARBA" id="ARBA00022679"/>
    </source>
</evidence>
<accession>B0CFB1</accession>
<dbReference type="InterPro" id="IPR001537">
    <property type="entry name" value="SpoU_MeTrfase"/>
</dbReference>
<dbReference type="InterPro" id="IPR004384">
    <property type="entry name" value="RNA_MeTrfase_TrmJ/LasT"/>
</dbReference>
<evidence type="ECO:0000259" key="5">
    <source>
        <dbReference type="Pfam" id="PF00588"/>
    </source>
</evidence>
<dbReference type="InterPro" id="IPR029028">
    <property type="entry name" value="Alpha/beta_knot_MTases"/>
</dbReference>
<keyword evidence="2 6" id="KW-0489">Methyltransferase</keyword>
<dbReference type="STRING" id="329726.AM1_0754"/>
<dbReference type="OrthoDB" id="9806346at2"/>
<dbReference type="Pfam" id="PF00588">
    <property type="entry name" value="SpoU_methylase"/>
    <property type="match status" value="1"/>
</dbReference>
<dbReference type="GO" id="GO:0003723">
    <property type="term" value="F:RNA binding"/>
    <property type="evidence" value="ECO:0007669"/>
    <property type="project" value="InterPro"/>
</dbReference>
<comment type="similarity">
    <text evidence="1">Belongs to the class IV-like SAM-binding methyltransferase superfamily. RNA methyltransferase TrmH family.</text>
</comment>
<dbReference type="PANTHER" id="PTHR42786">
    <property type="entry name" value="TRNA/RRNA METHYLTRANSFERASE"/>
    <property type="match status" value="1"/>
</dbReference>
<keyword evidence="7" id="KW-1185">Reference proteome</keyword>
<dbReference type="SUPFAM" id="SSF75217">
    <property type="entry name" value="alpha/beta knot"/>
    <property type="match status" value="1"/>
</dbReference>
<sequence>MQFSFILVESEVPENLGAAARALNTMGHTDLRLVRPRCDRNSEKAQVLAHGSQAVLSAAPIYQNLSDALHDIDFACATTARHRYEKYQYISVREVPQRLQAKGETLQQVAFVFGGERSGLNRHDIDCCDLITTIPQGNPYPSLNLAQAVMVYSFMLSESAVHIKDQRLNRTPMPPLEYANLKHSSLQLMERIGLAERYQKYVTRGLARLGTEDLYLLHNIRACIDRTLDHLEAKQGNHHHADS</sequence>
<dbReference type="eggNOG" id="COG0565">
    <property type="taxonomic scope" value="Bacteria"/>
</dbReference>
<dbReference type="EMBL" id="CP000828">
    <property type="protein sequence ID" value="ABW25798.1"/>
    <property type="molecule type" value="Genomic_DNA"/>
</dbReference>
<dbReference type="GO" id="GO:0008173">
    <property type="term" value="F:RNA methyltransferase activity"/>
    <property type="evidence" value="ECO:0007669"/>
    <property type="project" value="InterPro"/>
</dbReference>
<dbReference type="Gene3D" id="3.40.1280.10">
    <property type="match status" value="1"/>
</dbReference>
<evidence type="ECO:0000313" key="7">
    <source>
        <dbReference type="Proteomes" id="UP000000268"/>
    </source>
</evidence>
<gene>
    <name evidence="6" type="ordered locus">AM1_0754</name>
</gene>
<keyword evidence="4" id="KW-0949">S-adenosyl-L-methionine</keyword>
<dbReference type="HOGENOM" id="CLU_056931_3_1_3"/>
<name>B0CFB1_ACAM1</name>
<reference evidence="6 7" key="1">
    <citation type="journal article" date="2008" name="Proc. Natl. Acad. Sci. U.S.A.">
        <title>Niche adaptation and genome expansion in the chlorophyll d-producing cyanobacterium Acaryochloris marina.</title>
        <authorList>
            <person name="Swingley W.D."/>
            <person name="Chen M."/>
            <person name="Cheung P.C."/>
            <person name="Conrad A.L."/>
            <person name="Dejesa L.C."/>
            <person name="Hao J."/>
            <person name="Honchak B.M."/>
            <person name="Karbach L.E."/>
            <person name="Kurdoglu A."/>
            <person name="Lahiri S."/>
            <person name="Mastrian S.D."/>
            <person name="Miyashita H."/>
            <person name="Page L."/>
            <person name="Ramakrishna P."/>
            <person name="Satoh S."/>
            <person name="Sattley W.M."/>
            <person name="Shimada Y."/>
            <person name="Taylor H.L."/>
            <person name="Tomo T."/>
            <person name="Tsuchiya T."/>
            <person name="Wang Z.T."/>
            <person name="Raymond J."/>
            <person name="Mimuro M."/>
            <person name="Blankenship R.E."/>
            <person name="Touchman J.W."/>
        </authorList>
    </citation>
    <scope>NUCLEOTIDE SEQUENCE [LARGE SCALE GENOMIC DNA]</scope>
    <source>
        <strain evidence="7">MBIC 11017</strain>
    </source>
</reference>
<dbReference type="PANTHER" id="PTHR42786:SF1">
    <property type="entry name" value="TRNA (CYTIDINE_URIDINE-2'-O-)-METHYLTRANSFERASE TRMJ"/>
    <property type="match status" value="1"/>
</dbReference>
<dbReference type="PIRSF" id="PIRSF004808">
    <property type="entry name" value="LasT"/>
    <property type="match status" value="1"/>
</dbReference>
<organism evidence="6 7">
    <name type="scientific">Acaryochloris marina (strain MBIC 11017)</name>
    <dbReference type="NCBI Taxonomy" id="329726"/>
    <lineage>
        <taxon>Bacteria</taxon>
        <taxon>Bacillati</taxon>
        <taxon>Cyanobacteriota</taxon>
        <taxon>Cyanophyceae</taxon>
        <taxon>Acaryochloridales</taxon>
        <taxon>Acaryochloridaceae</taxon>
        <taxon>Acaryochloris</taxon>
    </lineage>
</organism>
<dbReference type="GO" id="GO:0005829">
    <property type="term" value="C:cytosol"/>
    <property type="evidence" value="ECO:0007669"/>
    <property type="project" value="TreeGrafter"/>
</dbReference>
<dbReference type="AlphaFoldDB" id="B0CFB1"/>
<dbReference type="GO" id="GO:0002128">
    <property type="term" value="P:tRNA nucleoside ribose methylation"/>
    <property type="evidence" value="ECO:0007669"/>
    <property type="project" value="TreeGrafter"/>
</dbReference>
<evidence type="ECO:0000313" key="6">
    <source>
        <dbReference type="EMBL" id="ABW25798.1"/>
    </source>
</evidence>
<feature type="domain" description="tRNA/rRNA methyltransferase SpoU type" evidence="5">
    <location>
        <begin position="4"/>
        <end position="152"/>
    </location>
</feature>
<dbReference type="InterPro" id="IPR029026">
    <property type="entry name" value="tRNA_m1G_MTases_N"/>
</dbReference>
<evidence type="ECO:0000256" key="4">
    <source>
        <dbReference type="ARBA" id="ARBA00022691"/>
    </source>
</evidence>
<dbReference type="Proteomes" id="UP000000268">
    <property type="component" value="Chromosome"/>
</dbReference>
<protein>
    <submittedName>
        <fullName evidence="6">RNA methyltransferase, TrmH family</fullName>
    </submittedName>
</protein>
<dbReference type="KEGG" id="amr:AM1_0754"/>
<keyword evidence="3 6" id="KW-0808">Transferase</keyword>
<dbReference type="RefSeq" id="WP_012161382.1">
    <property type="nucleotide sequence ID" value="NC_009925.1"/>
</dbReference>